<keyword evidence="2" id="KW-0479">Metal-binding</keyword>
<dbReference type="PANTHER" id="PTHR10799">
    <property type="entry name" value="SNF2/RAD54 HELICASE FAMILY"/>
    <property type="match status" value="1"/>
</dbReference>
<dbReference type="GO" id="GO:0016787">
    <property type="term" value="F:hydrolase activity"/>
    <property type="evidence" value="ECO:0007669"/>
    <property type="project" value="UniProtKB-KW"/>
</dbReference>
<keyword evidence="2" id="KW-0863">Zinc-finger</keyword>
<dbReference type="OrthoDB" id="9760715at2"/>
<dbReference type="InterPro" id="IPR001650">
    <property type="entry name" value="Helicase_C-like"/>
</dbReference>
<dbReference type="Gene3D" id="3.40.50.10810">
    <property type="entry name" value="Tandem AAA-ATPase domain"/>
    <property type="match status" value="1"/>
</dbReference>
<dbReference type="EMBL" id="CP035493">
    <property type="protein sequence ID" value="QAY69806.1"/>
    <property type="molecule type" value="Genomic_DNA"/>
</dbReference>
<proteinExistence type="predicted"/>
<evidence type="ECO:0000313" key="7">
    <source>
        <dbReference type="Proteomes" id="UP000292118"/>
    </source>
</evidence>
<dbReference type="AlphaFoldDB" id="A0A4P6F3D7"/>
<dbReference type="InterPro" id="IPR000330">
    <property type="entry name" value="SNF2_N"/>
</dbReference>
<dbReference type="Proteomes" id="UP000292118">
    <property type="component" value="Chromosome"/>
</dbReference>
<evidence type="ECO:0000259" key="3">
    <source>
        <dbReference type="PROSITE" id="PS50966"/>
    </source>
</evidence>
<accession>A0A4P6F3D7</accession>
<dbReference type="CDD" id="cd18793">
    <property type="entry name" value="SF2_C_SNF"/>
    <property type="match status" value="1"/>
</dbReference>
<sequence length="1096" mass="117732">MHPSLTPPGPGAIAGYVGPGAFARGAAYRDQGRVTSLHWDPRVLRLEGTVRGSLPLYRASVWFARAGRTLEIDDSSCTCPVGSDCKHVAALLLEAYHAGQDGGLDDAPGPAAAVTSSPAWRRTLDRLPATAPATTPGEARVTPLALQLRLDGRPGSGVSVRPVKQGAKGGWSGGYEVSWDLLPHEYYGERWEPVARDWLLELAAMRRPTGYRYGSSTWENLAGFTSRVLWPHLARAVELGVPLVAAGKGSLRLAGGAAAALDLTADAGGLRLTPTMTFDGRPTTAPVRGNVGDGGLFALEDDVLVLGPTPAPLSLAAIELLHADPVVVPAADVADFWSGYHPRLARQIALTSSDASVALPAPALPTLVVTASFEGPPLLRLACAWEYATPSGPVTYPWRATTRDAASRDLVAEQKVRDAVAQTVRALDALADLTLGDELTLTDVDALDAAEVLLPALRDVPDVRVDVVEQPAYRELAGAPTVALTTLDTERTDWFDLAVSVQVAGHEVPVRSIIEALGSGKKRLVLVDGTWLRLDHPALERLRDLLDEASRLSDRPGRPYAPSINRYHAGLWEDLDELADVVDVPERWRASVGGLLALTSDGAAARPQTRPVPDGLRADLRPYQQQGFEWLAFCHEHGLGGILADDMGLGKTLQTLALVAHARAASPQAPPFLVVAPASVVSNWAAEAARFAPGLRVVIRTTTSTRAAAPLADEVAGADVVVTSYAIFRLDSTAFHDLPWAGLVLDEAQFVKNHASRVNACARSLPAPFKLAITGTPMENDVGELWALLAVVAPGLYPSRRRFAEDFVKPLTAAARPGAAPAVRAHAAARADLLRRRVRPLMLRRTKEQVAPELPERQEQVLAVDLAPGHRRAYDARLQRERTRVLGMLDDVDGNRLAIFKSLTTLRRMALDASLVDPEAYDGVPSSKLDVLADQLLEVAAEGHRALVFSQFTSYLSLVSARLDALGLRHAYLDGTTRRRADVIRSFKDGDAPLFLISLKAGGFGLNLTEADHVYLLDPWWNPATEAQAVDRTHRIGQTRPVNVVRMVAAGTIEEKVMELKERKAAAVSAVLGDGDDVFSRSLDADDLRALFTPHH</sequence>
<keyword evidence="7" id="KW-1185">Reference proteome</keyword>
<protein>
    <recommendedName>
        <fullName evidence="8">Helicase</fullName>
    </recommendedName>
</protein>
<feature type="domain" description="Helicase ATP-binding" evidence="4">
    <location>
        <begin position="632"/>
        <end position="795"/>
    </location>
</feature>
<dbReference type="SUPFAM" id="SSF52540">
    <property type="entry name" value="P-loop containing nucleoside triphosphate hydrolases"/>
    <property type="match status" value="2"/>
</dbReference>
<dbReference type="SMART" id="SM00490">
    <property type="entry name" value="HELICc"/>
    <property type="match status" value="1"/>
</dbReference>
<gene>
    <name evidence="6" type="ORF">ET471_06940</name>
</gene>
<dbReference type="SMART" id="SM00487">
    <property type="entry name" value="DEXDc"/>
    <property type="match status" value="1"/>
</dbReference>
<dbReference type="Pfam" id="PF04434">
    <property type="entry name" value="SWIM"/>
    <property type="match status" value="1"/>
</dbReference>
<keyword evidence="1" id="KW-0378">Hydrolase</keyword>
<dbReference type="Pfam" id="PF00176">
    <property type="entry name" value="SNF2-rel_dom"/>
    <property type="match status" value="1"/>
</dbReference>
<evidence type="ECO:0000313" key="6">
    <source>
        <dbReference type="EMBL" id="QAY69806.1"/>
    </source>
</evidence>
<feature type="domain" description="Helicase C-terminal" evidence="5">
    <location>
        <begin position="932"/>
        <end position="1084"/>
    </location>
</feature>
<evidence type="ECO:0000259" key="4">
    <source>
        <dbReference type="PROSITE" id="PS51192"/>
    </source>
</evidence>
<dbReference type="RefSeq" id="WP_129187196.1">
    <property type="nucleotide sequence ID" value="NZ_CP035493.1"/>
</dbReference>
<dbReference type="InterPro" id="IPR014001">
    <property type="entry name" value="Helicase_ATP-bd"/>
</dbReference>
<dbReference type="Gene3D" id="3.40.50.300">
    <property type="entry name" value="P-loop containing nucleotide triphosphate hydrolases"/>
    <property type="match status" value="1"/>
</dbReference>
<dbReference type="Pfam" id="PF00271">
    <property type="entry name" value="Helicase_C"/>
    <property type="match status" value="1"/>
</dbReference>
<dbReference type="PROSITE" id="PS50966">
    <property type="entry name" value="ZF_SWIM"/>
    <property type="match status" value="1"/>
</dbReference>
<dbReference type="GO" id="GO:0008270">
    <property type="term" value="F:zinc ion binding"/>
    <property type="evidence" value="ECO:0007669"/>
    <property type="project" value="UniProtKB-KW"/>
</dbReference>
<evidence type="ECO:0000256" key="1">
    <source>
        <dbReference type="ARBA" id="ARBA00022801"/>
    </source>
</evidence>
<dbReference type="PROSITE" id="PS51194">
    <property type="entry name" value="HELICASE_CTER"/>
    <property type="match status" value="1"/>
</dbReference>
<evidence type="ECO:0008006" key="8">
    <source>
        <dbReference type="Google" id="ProtNLM"/>
    </source>
</evidence>
<dbReference type="InterPro" id="IPR027417">
    <property type="entry name" value="P-loop_NTPase"/>
</dbReference>
<dbReference type="InterPro" id="IPR049730">
    <property type="entry name" value="SNF2/RAD54-like_C"/>
</dbReference>
<dbReference type="GO" id="GO:0005524">
    <property type="term" value="F:ATP binding"/>
    <property type="evidence" value="ECO:0007669"/>
    <property type="project" value="InterPro"/>
</dbReference>
<name>A0A4P6F3D7_9MICO</name>
<evidence type="ECO:0000259" key="5">
    <source>
        <dbReference type="PROSITE" id="PS51194"/>
    </source>
</evidence>
<feature type="domain" description="SWIM-type" evidence="3">
    <location>
        <begin position="68"/>
        <end position="96"/>
    </location>
</feature>
<keyword evidence="2" id="KW-0862">Zinc</keyword>
<dbReference type="InterPro" id="IPR038718">
    <property type="entry name" value="SNF2-like_sf"/>
</dbReference>
<dbReference type="PROSITE" id="PS51192">
    <property type="entry name" value="HELICASE_ATP_BIND_1"/>
    <property type="match status" value="1"/>
</dbReference>
<evidence type="ECO:0000256" key="2">
    <source>
        <dbReference type="PROSITE-ProRule" id="PRU00325"/>
    </source>
</evidence>
<organism evidence="6 7">
    <name type="scientific">Xylanimonas protaetiae</name>
    <dbReference type="NCBI Taxonomy" id="2509457"/>
    <lineage>
        <taxon>Bacteria</taxon>
        <taxon>Bacillati</taxon>
        <taxon>Actinomycetota</taxon>
        <taxon>Actinomycetes</taxon>
        <taxon>Micrococcales</taxon>
        <taxon>Promicromonosporaceae</taxon>
        <taxon>Xylanimonas</taxon>
    </lineage>
</organism>
<reference evidence="6 7" key="1">
    <citation type="submission" date="2019-01" db="EMBL/GenBank/DDBJ databases">
        <title>Genome sequencing of strain FW10M-9.</title>
        <authorList>
            <person name="Heo J."/>
            <person name="Kim S.-J."/>
            <person name="Kim J.-S."/>
            <person name="Hong S.-B."/>
            <person name="Kwon S.-W."/>
        </authorList>
    </citation>
    <scope>NUCLEOTIDE SEQUENCE [LARGE SCALE GENOMIC DNA]</scope>
    <source>
        <strain evidence="6 7">FW10M-9</strain>
    </source>
</reference>
<dbReference type="InterPro" id="IPR007527">
    <property type="entry name" value="Znf_SWIM"/>
</dbReference>
<dbReference type="KEGG" id="xya:ET471_06940"/>